<dbReference type="GO" id="GO:0005886">
    <property type="term" value="C:plasma membrane"/>
    <property type="evidence" value="ECO:0007669"/>
    <property type="project" value="UniProtKB-SubCell"/>
</dbReference>
<keyword evidence="5 6" id="KW-0472">Membrane</keyword>
<evidence type="ECO:0000313" key="8">
    <source>
        <dbReference type="EMBL" id="RRD32493.1"/>
    </source>
</evidence>
<accession>A0A3P1VJC1</accession>
<keyword evidence="3 6" id="KW-0812">Transmembrane</keyword>
<feature type="domain" description="ABC-2 type transporter transmembrane" evidence="7">
    <location>
        <begin position="16"/>
        <end position="366"/>
    </location>
</feature>
<dbReference type="Proteomes" id="UP000281771">
    <property type="component" value="Unassembled WGS sequence"/>
</dbReference>
<feature type="transmembrane region" description="Helical" evidence="6">
    <location>
        <begin position="182"/>
        <end position="206"/>
    </location>
</feature>
<feature type="transmembrane region" description="Helical" evidence="6">
    <location>
        <begin position="291"/>
        <end position="314"/>
    </location>
</feature>
<evidence type="ECO:0000256" key="4">
    <source>
        <dbReference type="ARBA" id="ARBA00022989"/>
    </source>
</evidence>
<dbReference type="Pfam" id="PF12698">
    <property type="entry name" value="ABC2_membrane_3"/>
    <property type="match status" value="1"/>
</dbReference>
<keyword evidence="9" id="KW-1185">Reference proteome</keyword>
<reference evidence="8 9" key="1">
    <citation type="submission" date="2018-11" db="EMBL/GenBank/DDBJ databases">
        <title>Genomes From Bacteria Associated with the Canine Oral Cavity: a Test Case for Automated Genome-Based Taxonomic Assignment.</title>
        <authorList>
            <person name="Coil D.A."/>
            <person name="Jospin G."/>
            <person name="Darling A.E."/>
            <person name="Wallis C."/>
            <person name="Davis I.J."/>
            <person name="Harris S."/>
            <person name="Eisen J.A."/>
            <person name="Holcombe L.J."/>
            <person name="O'Flynn C."/>
        </authorList>
    </citation>
    <scope>NUCLEOTIDE SEQUENCE [LARGE SCALE GENOMIC DNA]</scope>
    <source>
        <strain evidence="8 9">OH4621_COT-116</strain>
    </source>
</reference>
<dbReference type="Gene3D" id="3.40.1710.10">
    <property type="entry name" value="abc type-2 transporter like domain"/>
    <property type="match status" value="1"/>
</dbReference>
<dbReference type="EMBL" id="RQZA01000001">
    <property type="protein sequence ID" value="RRD32493.1"/>
    <property type="molecule type" value="Genomic_DNA"/>
</dbReference>
<sequence>MTVFKYLMTSIWRMKWIILIYSLVFFILSALNQSLSPQERGDFSNTSLDLILVRQEKSSLGDAFQEYLENHHEVEVSDQPLETLRERIFVGEMDGIIVLPVDLENEMMKKTSPIQVITNNSNSSSLVYSLVNGYFTFAKAIMKEKSTDFETLNQAFSKEAKVVVLQNKNGSDQNEASIWAKFYFNFMTYILISIFITLFGLLLSNFQEIKVLQRQLISSTSLVSINQAKLIACSVIAFFITFLFITGSLVFRPNLLSQPIFLKYALVSFAFACAALSMAFLASVIIGNNRFLYSGLSTVLGLGLSFISGVFVPLQVLSEPVLNFAKLFPVYYVVKSNQDMSSELSSYLPTIGVLLLFALFYFIVAMAISRVRSGNKLITL</sequence>
<dbReference type="PANTHER" id="PTHR30294:SF29">
    <property type="entry name" value="MULTIDRUG ABC TRANSPORTER PERMEASE YBHS-RELATED"/>
    <property type="match status" value="1"/>
</dbReference>
<dbReference type="RefSeq" id="WP_124775551.1">
    <property type="nucleotide sequence ID" value="NZ_RQZA01000001.1"/>
</dbReference>
<dbReference type="GO" id="GO:0140359">
    <property type="term" value="F:ABC-type transporter activity"/>
    <property type="evidence" value="ECO:0007669"/>
    <property type="project" value="InterPro"/>
</dbReference>
<evidence type="ECO:0000256" key="5">
    <source>
        <dbReference type="ARBA" id="ARBA00023136"/>
    </source>
</evidence>
<dbReference type="AlphaFoldDB" id="A0A3P1VJC1"/>
<feature type="transmembrane region" description="Helical" evidence="6">
    <location>
        <begin position="261"/>
        <end position="284"/>
    </location>
</feature>
<evidence type="ECO:0000259" key="7">
    <source>
        <dbReference type="Pfam" id="PF12698"/>
    </source>
</evidence>
<evidence type="ECO:0000313" key="9">
    <source>
        <dbReference type="Proteomes" id="UP000281771"/>
    </source>
</evidence>
<comment type="caution">
    <text evidence="8">The sequence shown here is derived from an EMBL/GenBank/DDBJ whole genome shotgun (WGS) entry which is preliminary data.</text>
</comment>
<dbReference type="InterPro" id="IPR051449">
    <property type="entry name" value="ABC-2_transporter_component"/>
</dbReference>
<name>A0A3P1VJC1_9STRE</name>
<feature type="transmembrane region" description="Helical" evidence="6">
    <location>
        <begin position="347"/>
        <end position="368"/>
    </location>
</feature>
<protein>
    <submittedName>
        <fullName evidence="8">ABC transporter permease</fullName>
    </submittedName>
</protein>
<proteinExistence type="predicted"/>
<comment type="subcellular location">
    <subcellularLocation>
        <location evidence="1">Cell membrane</location>
        <topology evidence="1">Multi-pass membrane protein</topology>
    </subcellularLocation>
</comment>
<keyword evidence="2" id="KW-1003">Cell membrane</keyword>
<feature type="transmembrane region" description="Helical" evidence="6">
    <location>
        <begin position="227"/>
        <end position="249"/>
    </location>
</feature>
<dbReference type="PANTHER" id="PTHR30294">
    <property type="entry name" value="MEMBRANE COMPONENT OF ABC TRANSPORTER YHHJ-RELATED"/>
    <property type="match status" value="1"/>
</dbReference>
<organism evidence="8 9">
    <name type="scientific">Streptococcus minor</name>
    <dbReference type="NCBI Taxonomy" id="229549"/>
    <lineage>
        <taxon>Bacteria</taxon>
        <taxon>Bacillati</taxon>
        <taxon>Bacillota</taxon>
        <taxon>Bacilli</taxon>
        <taxon>Lactobacillales</taxon>
        <taxon>Streptococcaceae</taxon>
        <taxon>Streptococcus</taxon>
    </lineage>
</organism>
<keyword evidence="4 6" id="KW-1133">Transmembrane helix</keyword>
<dbReference type="InterPro" id="IPR013525">
    <property type="entry name" value="ABC2_TM"/>
</dbReference>
<dbReference type="STRING" id="1123309.GCA_000377005_01571"/>
<evidence type="ECO:0000256" key="2">
    <source>
        <dbReference type="ARBA" id="ARBA00022475"/>
    </source>
</evidence>
<evidence type="ECO:0000256" key="3">
    <source>
        <dbReference type="ARBA" id="ARBA00022692"/>
    </source>
</evidence>
<gene>
    <name evidence="8" type="ORF">EII38_01805</name>
</gene>
<evidence type="ECO:0000256" key="1">
    <source>
        <dbReference type="ARBA" id="ARBA00004651"/>
    </source>
</evidence>
<evidence type="ECO:0000256" key="6">
    <source>
        <dbReference type="SAM" id="Phobius"/>
    </source>
</evidence>